<dbReference type="GeneID" id="109584509"/>
<name>A0AAN0JFL5_AMPQE</name>
<evidence type="ECO:0000313" key="3">
    <source>
        <dbReference type="Proteomes" id="UP000007879"/>
    </source>
</evidence>
<dbReference type="AlphaFoldDB" id="A0AAN0JFL5"/>
<dbReference type="EnsemblMetazoa" id="XM_020000271.1">
    <property type="protein sequence ID" value="XP_019855830.1"/>
    <property type="gene ID" value="LOC109584509"/>
</dbReference>
<keyword evidence="3" id="KW-1185">Reference proteome</keyword>
<reference evidence="2" key="2">
    <citation type="submission" date="2024-06" db="UniProtKB">
        <authorList>
            <consortium name="EnsemblMetazoa"/>
        </authorList>
    </citation>
    <scope>IDENTIFICATION</scope>
</reference>
<organism evidence="2 3">
    <name type="scientific">Amphimedon queenslandica</name>
    <name type="common">Sponge</name>
    <dbReference type="NCBI Taxonomy" id="400682"/>
    <lineage>
        <taxon>Eukaryota</taxon>
        <taxon>Metazoa</taxon>
        <taxon>Porifera</taxon>
        <taxon>Demospongiae</taxon>
        <taxon>Heteroscleromorpha</taxon>
        <taxon>Haplosclerida</taxon>
        <taxon>Niphatidae</taxon>
        <taxon>Amphimedon</taxon>
    </lineage>
</organism>
<dbReference type="RefSeq" id="XP_019855830.1">
    <property type="nucleotide sequence ID" value="XM_020000271.1"/>
</dbReference>
<dbReference type="Proteomes" id="UP000007879">
    <property type="component" value="Unassembled WGS sequence"/>
</dbReference>
<reference evidence="3" key="1">
    <citation type="journal article" date="2010" name="Nature">
        <title>The Amphimedon queenslandica genome and the evolution of animal complexity.</title>
        <authorList>
            <person name="Srivastava M."/>
            <person name="Simakov O."/>
            <person name="Chapman J."/>
            <person name="Fahey B."/>
            <person name="Gauthier M.E."/>
            <person name="Mitros T."/>
            <person name="Richards G.S."/>
            <person name="Conaco C."/>
            <person name="Dacre M."/>
            <person name="Hellsten U."/>
            <person name="Larroux C."/>
            <person name="Putnam N.H."/>
            <person name="Stanke M."/>
            <person name="Adamska M."/>
            <person name="Darling A."/>
            <person name="Degnan S.M."/>
            <person name="Oakley T.H."/>
            <person name="Plachetzki D.C."/>
            <person name="Zhai Y."/>
            <person name="Adamski M."/>
            <person name="Calcino A."/>
            <person name="Cummins S.F."/>
            <person name="Goodstein D.M."/>
            <person name="Harris C."/>
            <person name="Jackson D.J."/>
            <person name="Leys S.P."/>
            <person name="Shu S."/>
            <person name="Woodcroft B.J."/>
            <person name="Vervoort M."/>
            <person name="Kosik K.S."/>
            <person name="Manning G."/>
            <person name="Degnan B.M."/>
            <person name="Rokhsar D.S."/>
        </authorList>
    </citation>
    <scope>NUCLEOTIDE SEQUENCE [LARGE SCALE GENOMIC DNA]</scope>
</reference>
<sequence>MPDDHDDEGETVHPKRGRAWTTDGHGRDEAQALTEVDKFQTLMGALNHKLRKEMADFSNTNISSHITVNNETPHPMMYHQCFLVRGRISGYHGLNENIPSKSKKCFSFEKYSSLSLDGCAAMIFLSASTCESTPCYFVIAFRNYVKFKNLTRNKAAILILNDAKSMNKISNSQSFGKIMRNKKENPHKDIDGCYEGDIYNPPFMAASLDESGSHDFQNMCFRIGMIDNPSRSQVNVTVEHPNQLG</sequence>
<feature type="region of interest" description="Disordered" evidence="1">
    <location>
        <begin position="1"/>
        <end position="25"/>
    </location>
</feature>
<evidence type="ECO:0000313" key="2">
    <source>
        <dbReference type="EnsemblMetazoa" id="XP_019855830.1"/>
    </source>
</evidence>
<dbReference type="KEGG" id="aqu:109584509"/>
<protein>
    <submittedName>
        <fullName evidence="2">Uncharacterized protein</fullName>
    </submittedName>
</protein>
<evidence type="ECO:0000256" key="1">
    <source>
        <dbReference type="SAM" id="MobiDB-lite"/>
    </source>
</evidence>
<accession>A0AAN0JFL5</accession>
<proteinExistence type="predicted"/>